<dbReference type="AlphaFoldDB" id="A0A1H3PDV2"/>
<evidence type="ECO:0000256" key="2">
    <source>
        <dbReference type="SAM" id="SignalP"/>
    </source>
</evidence>
<keyword evidence="2" id="KW-0732">Signal</keyword>
<evidence type="ECO:0000313" key="3">
    <source>
        <dbReference type="EMBL" id="SDY99237.1"/>
    </source>
</evidence>
<dbReference type="OrthoDB" id="5570786at2"/>
<dbReference type="InterPro" id="IPR012899">
    <property type="entry name" value="LTXXQ"/>
</dbReference>
<gene>
    <name evidence="3" type="ORF">SAMN05421881_10962</name>
</gene>
<keyword evidence="4" id="KW-1185">Reference proteome</keyword>
<organism evidence="3 4">
    <name type="scientific">Nitrosomonas halophila</name>
    <dbReference type="NCBI Taxonomy" id="44576"/>
    <lineage>
        <taxon>Bacteria</taxon>
        <taxon>Pseudomonadati</taxon>
        <taxon>Pseudomonadota</taxon>
        <taxon>Betaproteobacteria</taxon>
        <taxon>Nitrosomonadales</taxon>
        <taxon>Nitrosomonadaceae</taxon>
        <taxon>Nitrosomonas</taxon>
    </lineage>
</organism>
<dbReference type="EMBL" id="FNOY01000096">
    <property type="protein sequence ID" value="SDY99237.1"/>
    <property type="molecule type" value="Genomic_DNA"/>
</dbReference>
<reference evidence="3 4" key="1">
    <citation type="submission" date="2016-10" db="EMBL/GenBank/DDBJ databases">
        <authorList>
            <person name="de Groot N.N."/>
        </authorList>
    </citation>
    <scope>NUCLEOTIDE SEQUENCE [LARGE SCALE GENOMIC DNA]</scope>
    <source>
        <strain evidence="3 4">Nm1</strain>
    </source>
</reference>
<dbReference type="RefSeq" id="WP_090415799.1">
    <property type="nucleotide sequence ID" value="NZ_FNOY01000096.1"/>
</dbReference>
<dbReference type="Gene3D" id="1.20.120.1490">
    <property type="match status" value="1"/>
</dbReference>
<evidence type="ECO:0000256" key="1">
    <source>
        <dbReference type="SAM" id="MobiDB-lite"/>
    </source>
</evidence>
<dbReference type="Proteomes" id="UP000198640">
    <property type="component" value="Unassembled WGS sequence"/>
</dbReference>
<protein>
    <submittedName>
        <fullName evidence="3">LTXXQ motif family protein</fullName>
    </submittedName>
</protein>
<feature type="compositionally biased region" description="Gly residues" evidence="1">
    <location>
        <begin position="76"/>
        <end position="85"/>
    </location>
</feature>
<evidence type="ECO:0000313" key="4">
    <source>
        <dbReference type="Proteomes" id="UP000198640"/>
    </source>
</evidence>
<feature type="compositionally biased region" description="Basic residues" evidence="1">
    <location>
        <begin position="101"/>
        <end position="115"/>
    </location>
</feature>
<feature type="compositionally biased region" description="Basic and acidic residues" evidence="1">
    <location>
        <begin position="47"/>
        <end position="65"/>
    </location>
</feature>
<proteinExistence type="predicted"/>
<feature type="region of interest" description="Disordered" evidence="1">
    <location>
        <begin position="46"/>
        <end position="115"/>
    </location>
</feature>
<sequence>MNIRSTSLSFLVGALFATSAWAASATPSMIDLSSSQDQVRPLILTEAHQHQEREGRGEGRGEGRKRQGQADQAGQAGQGGHGAHGGGKHGGGKHGGDKHGEKKAKKDKKDKGHGHHGYAHIVATHADALGLSDEQLGKIARQHMRDDKEHKRLKESMKQSMKALRKAIMDPGSDEETIHELGKSHVKEFSAMVRHHVRERKAVHEVLTPEQLEQLQSMEISHDDHDH</sequence>
<dbReference type="Pfam" id="PF07813">
    <property type="entry name" value="LTXXQ"/>
    <property type="match status" value="1"/>
</dbReference>
<accession>A0A1H3PDV2</accession>
<feature type="chain" id="PRO_5011633328" evidence="2">
    <location>
        <begin position="23"/>
        <end position="227"/>
    </location>
</feature>
<feature type="signal peptide" evidence="2">
    <location>
        <begin position="1"/>
        <end position="22"/>
    </location>
</feature>
<name>A0A1H3PDV2_9PROT</name>
<dbReference type="STRING" id="44576.SAMN05421881_10962"/>
<dbReference type="GO" id="GO:0042597">
    <property type="term" value="C:periplasmic space"/>
    <property type="evidence" value="ECO:0007669"/>
    <property type="project" value="InterPro"/>
</dbReference>